<keyword evidence="4" id="KW-0732">Signal</keyword>
<dbReference type="SUPFAM" id="SSF53807">
    <property type="entry name" value="Helical backbone' metal receptor"/>
    <property type="match status" value="1"/>
</dbReference>
<feature type="domain" description="Fe/B12 periplasmic-binding" evidence="5">
    <location>
        <begin position="71"/>
        <end position="333"/>
    </location>
</feature>
<dbReference type="PANTHER" id="PTHR30532">
    <property type="entry name" value="IRON III DICITRATE-BINDING PERIPLASMIC PROTEIN"/>
    <property type="match status" value="1"/>
</dbReference>
<evidence type="ECO:0000256" key="1">
    <source>
        <dbReference type="ARBA" id="ARBA00004196"/>
    </source>
</evidence>
<evidence type="ECO:0000313" key="7">
    <source>
        <dbReference type="Proteomes" id="UP000651156"/>
    </source>
</evidence>
<accession>A0ABR9UP59</accession>
<comment type="caution">
    <text evidence="6">The sequence shown here is derived from an EMBL/GenBank/DDBJ whole genome shotgun (WGS) entry which is preliminary data.</text>
</comment>
<dbReference type="CDD" id="cd01146">
    <property type="entry name" value="FhuD"/>
    <property type="match status" value="1"/>
</dbReference>
<evidence type="ECO:0000256" key="3">
    <source>
        <dbReference type="ARBA" id="ARBA00022448"/>
    </source>
</evidence>
<sequence length="334" mass="36911">MLTLKVQRTRPIIRQIALGLLTFLLTASCGINSFQPGNQANGLNTADTASSNCRIVQHAVGKTCVPLNPQRVVTLDPFSLENVLALGVQPVGFAISPDWLEKREYLRVRLSGIENAGDHSQPSLEKILALKPDLILGLELNSKAAYRQLTQIAPTVLLNFKTSGQWKEILMQNADALGKTDVANELMANYYARLNDFKAQLGNNLQQLEVSIVRIYLNTISIYTSDTFIGSIIKDAGLTRPPTQTQAGTLDISKESLHLADGDVIFLWSNETGQVQQDVKAEIAKLRTDPLWKKLKGVQHNRVYEVPSYWIGSSILTAHAVIDDLFKYLVDEAS</sequence>
<dbReference type="Pfam" id="PF01497">
    <property type="entry name" value="Peripla_BP_2"/>
    <property type="match status" value="1"/>
</dbReference>
<evidence type="ECO:0000256" key="4">
    <source>
        <dbReference type="ARBA" id="ARBA00022729"/>
    </source>
</evidence>
<gene>
    <name evidence="6" type="ORF">IQ230_06770</name>
</gene>
<dbReference type="PROSITE" id="PS51257">
    <property type="entry name" value="PROKAR_LIPOPROTEIN"/>
    <property type="match status" value="1"/>
</dbReference>
<dbReference type="PANTHER" id="PTHR30532:SF25">
    <property type="entry name" value="IRON(III) DICITRATE-BINDING PERIPLASMIC PROTEIN"/>
    <property type="match status" value="1"/>
</dbReference>
<evidence type="ECO:0000259" key="5">
    <source>
        <dbReference type="PROSITE" id="PS50983"/>
    </source>
</evidence>
<dbReference type="InterPro" id="IPR002491">
    <property type="entry name" value="ABC_transptr_periplasmic_BD"/>
</dbReference>
<dbReference type="RefSeq" id="WP_193931273.1">
    <property type="nucleotide sequence ID" value="NZ_CAWPMZ010000016.1"/>
</dbReference>
<reference evidence="6 7" key="1">
    <citation type="submission" date="2020-10" db="EMBL/GenBank/DDBJ databases">
        <authorList>
            <person name="Castelo-Branco R."/>
            <person name="Eusebio N."/>
            <person name="Adriana R."/>
            <person name="Vieira A."/>
            <person name="Brugerolle De Fraissinette N."/>
            <person name="Rezende De Castro R."/>
            <person name="Schneider M.P."/>
            <person name="Vasconcelos V."/>
            <person name="Leao P.N."/>
        </authorList>
    </citation>
    <scope>NUCLEOTIDE SEQUENCE [LARGE SCALE GENOMIC DNA]</scope>
    <source>
        <strain evidence="6 7">LEGE 06123</strain>
    </source>
</reference>
<comment type="similarity">
    <text evidence="2">Belongs to the bacterial solute-binding protein 8 family.</text>
</comment>
<dbReference type="Gene3D" id="3.40.50.1980">
    <property type="entry name" value="Nitrogenase molybdenum iron protein domain"/>
    <property type="match status" value="2"/>
</dbReference>
<keyword evidence="7" id="KW-1185">Reference proteome</keyword>
<protein>
    <submittedName>
        <fullName evidence="6">Iron-siderophore ABC transporter substrate-binding protein</fullName>
    </submittedName>
</protein>
<evidence type="ECO:0000313" key="6">
    <source>
        <dbReference type="EMBL" id="MBE9190068.1"/>
    </source>
</evidence>
<keyword evidence="3" id="KW-0813">Transport</keyword>
<dbReference type="InterPro" id="IPR051313">
    <property type="entry name" value="Bact_iron-sidero_bind"/>
</dbReference>
<dbReference type="Proteomes" id="UP000651156">
    <property type="component" value="Unassembled WGS sequence"/>
</dbReference>
<proteinExistence type="inferred from homology"/>
<dbReference type="EMBL" id="JADEWN010000011">
    <property type="protein sequence ID" value="MBE9190068.1"/>
    <property type="molecule type" value="Genomic_DNA"/>
</dbReference>
<name>A0ABR9UP59_9CHRO</name>
<evidence type="ECO:0000256" key="2">
    <source>
        <dbReference type="ARBA" id="ARBA00008814"/>
    </source>
</evidence>
<comment type="subcellular location">
    <subcellularLocation>
        <location evidence="1">Cell envelope</location>
    </subcellularLocation>
</comment>
<organism evidence="6 7">
    <name type="scientific">Gloeocapsopsis crepidinum LEGE 06123</name>
    <dbReference type="NCBI Taxonomy" id="588587"/>
    <lineage>
        <taxon>Bacteria</taxon>
        <taxon>Bacillati</taxon>
        <taxon>Cyanobacteriota</taxon>
        <taxon>Cyanophyceae</taxon>
        <taxon>Oscillatoriophycideae</taxon>
        <taxon>Chroococcales</taxon>
        <taxon>Chroococcaceae</taxon>
        <taxon>Gloeocapsopsis</taxon>
    </lineage>
</organism>
<dbReference type="PROSITE" id="PS50983">
    <property type="entry name" value="FE_B12_PBP"/>
    <property type="match status" value="1"/>
</dbReference>